<dbReference type="RefSeq" id="XP_038787538.1">
    <property type="nucleotide sequence ID" value="XM_038929266.1"/>
</dbReference>
<reference evidence="1" key="2">
    <citation type="submission" date="2020-08" db="EMBL/GenBank/DDBJ databases">
        <title>Draft Genome Sequence of Cumin Blight Pathogen Alternaria burnsii.</title>
        <authorList>
            <person name="Feng Z."/>
        </authorList>
    </citation>
    <scope>NUCLEOTIDE SEQUENCE</scope>
    <source>
        <strain evidence="1">CBS107.38</strain>
    </source>
</reference>
<organism evidence="1 2">
    <name type="scientific">Alternaria burnsii</name>
    <dbReference type="NCBI Taxonomy" id="1187904"/>
    <lineage>
        <taxon>Eukaryota</taxon>
        <taxon>Fungi</taxon>
        <taxon>Dikarya</taxon>
        <taxon>Ascomycota</taxon>
        <taxon>Pezizomycotina</taxon>
        <taxon>Dothideomycetes</taxon>
        <taxon>Pleosporomycetidae</taxon>
        <taxon>Pleosporales</taxon>
        <taxon>Pleosporineae</taxon>
        <taxon>Pleosporaceae</taxon>
        <taxon>Alternaria</taxon>
        <taxon>Alternaria sect. Alternaria</taxon>
    </lineage>
</organism>
<sequence length="329" mass="36770">MTGWHGFIGRGLASSGIEYGANCSSLLHEYGVLEHKHLLIRTGDNITDSKTGLFIPMAVYRCAEQVSIPAESERVNVFKYGKKEHVHLPPPGSHFNFVIEVRKDGTTHPHAWARVAAIGSFKNWDQANSFAVRIEWEFSVSSRKWQFEYVQSNISKERIDPQCLTNARPNHNHAWIPKTQGAALVVQTEYDFMSQTIRFQDANNDIVMLPGGRRPNDNIIAQMLRSEYGLSRVANKNRGFSCETCRLLSFSTKAKTFPNRECVPVKLFADLCTNCAVLGLPCCAFTDGVYDEHIPHTSDTRLATDKAAAALMGMPLADIPRSRNPLLSS</sequence>
<dbReference type="GeneID" id="62202444"/>
<reference evidence="1" key="1">
    <citation type="submission" date="2020-01" db="EMBL/GenBank/DDBJ databases">
        <authorList>
            <person name="Feng Z.H.Z."/>
        </authorList>
    </citation>
    <scope>NUCLEOTIDE SEQUENCE</scope>
    <source>
        <strain evidence="1">CBS107.38</strain>
    </source>
</reference>
<name>A0A8H7BA01_9PLEO</name>
<evidence type="ECO:0000313" key="1">
    <source>
        <dbReference type="EMBL" id="KAF7677360.1"/>
    </source>
</evidence>
<comment type="caution">
    <text evidence="1">The sequence shown here is derived from an EMBL/GenBank/DDBJ whole genome shotgun (WGS) entry which is preliminary data.</text>
</comment>
<protein>
    <submittedName>
        <fullName evidence="1">Uncharacterized protein</fullName>
    </submittedName>
</protein>
<gene>
    <name evidence="1" type="ORF">GT037_004219</name>
</gene>
<dbReference type="AlphaFoldDB" id="A0A8H7BA01"/>
<dbReference type="EMBL" id="JAAABM010000005">
    <property type="protein sequence ID" value="KAF7677360.1"/>
    <property type="molecule type" value="Genomic_DNA"/>
</dbReference>
<dbReference type="Proteomes" id="UP000596902">
    <property type="component" value="Unassembled WGS sequence"/>
</dbReference>
<keyword evidence="2" id="KW-1185">Reference proteome</keyword>
<accession>A0A8H7BA01</accession>
<proteinExistence type="predicted"/>
<evidence type="ECO:0000313" key="2">
    <source>
        <dbReference type="Proteomes" id="UP000596902"/>
    </source>
</evidence>